<dbReference type="Proteomes" id="UP000054097">
    <property type="component" value="Unassembled WGS sequence"/>
</dbReference>
<evidence type="ECO:0000256" key="4">
    <source>
        <dbReference type="ARBA" id="ARBA00022679"/>
    </source>
</evidence>
<feature type="region of interest" description="Disordered" evidence="9">
    <location>
        <begin position="1"/>
        <end position="29"/>
    </location>
</feature>
<evidence type="ECO:0000259" key="10">
    <source>
        <dbReference type="Pfam" id="PF16575"/>
    </source>
</evidence>
<dbReference type="PANTHER" id="PTHR12755:SF3">
    <property type="entry name" value="POLYNUCLEOTIDE 5'-HYDROXYL-KINASE NOL9"/>
    <property type="match status" value="1"/>
</dbReference>
<keyword evidence="5" id="KW-0547">Nucleotide-binding</keyword>
<protein>
    <recommendedName>
        <fullName evidence="3">Polynucleotide 5'-hydroxyl-kinase GRC3</fullName>
    </recommendedName>
    <alternativeName>
        <fullName evidence="8">Polynucleotide 5'-hydroxyl-kinase NOL9</fullName>
    </alternativeName>
    <alternativeName>
        <fullName evidence="2">Polynucleotide 5'-hydroxyl-kinase grc3</fullName>
    </alternativeName>
</protein>
<dbReference type="GO" id="GO:0051731">
    <property type="term" value="F:polynucleotide 5'-hydroxyl-kinase activity"/>
    <property type="evidence" value="ECO:0007669"/>
    <property type="project" value="InterPro"/>
</dbReference>
<evidence type="ECO:0000256" key="5">
    <source>
        <dbReference type="ARBA" id="ARBA00022741"/>
    </source>
</evidence>
<evidence type="ECO:0000256" key="9">
    <source>
        <dbReference type="SAM" id="MobiDB-lite"/>
    </source>
</evidence>
<dbReference type="HOGENOM" id="CLU_010345_0_0_1"/>
<name>A0A0C3BLR5_SERVB</name>
<dbReference type="InterPro" id="IPR045116">
    <property type="entry name" value="Clp1/Grc3"/>
</dbReference>
<dbReference type="Pfam" id="PF16575">
    <property type="entry name" value="CLP1_P"/>
    <property type="match status" value="1"/>
</dbReference>
<evidence type="ECO:0000256" key="7">
    <source>
        <dbReference type="ARBA" id="ARBA00022840"/>
    </source>
</evidence>
<dbReference type="GO" id="GO:0000448">
    <property type="term" value="P:cleavage in ITS2 between 5.8S rRNA and LSU-rRNA of tricistronic rRNA transcript (SSU-rRNA, 5.8S rRNA, LSU-rRNA)"/>
    <property type="evidence" value="ECO:0007669"/>
    <property type="project" value="TreeGrafter"/>
</dbReference>
<dbReference type="OrthoDB" id="2405412at2759"/>
<dbReference type="PANTHER" id="PTHR12755">
    <property type="entry name" value="CLEAVAGE/POLYADENYLATION FACTOR IA SUBUNIT CLP1P"/>
    <property type="match status" value="1"/>
</dbReference>
<dbReference type="AlphaFoldDB" id="A0A0C3BLR5"/>
<keyword evidence="6" id="KW-0418">Kinase</keyword>
<evidence type="ECO:0000256" key="1">
    <source>
        <dbReference type="ARBA" id="ARBA00011003"/>
    </source>
</evidence>
<feature type="compositionally biased region" description="Basic and acidic residues" evidence="9">
    <location>
        <begin position="1"/>
        <end position="12"/>
    </location>
</feature>
<evidence type="ECO:0000259" key="11">
    <source>
        <dbReference type="Pfam" id="PF24419"/>
    </source>
</evidence>
<feature type="domain" description="Clp1 P-loop" evidence="10">
    <location>
        <begin position="224"/>
        <end position="425"/>
    </location>
</feature>
<dbReference type="GO" id="GO:0005524">
    <property type="term" value="F:ATP binding"/>
    <property type="evidence" value="ECO:0007669"/>
    <property type="project" value="UniProtKB-KW"/>
</dbReference>
<reference evidence="12 13" key="1">
    <citation type="submission" date="2014-04" db="EMBL/GenBank/DDBJ databases">
        <authorList>
            <consortium name="DOE Joint Genome Institute"/>
            <person name="Kuo A."/>
            <person name="Zuccaro A."/>
            <person name="Kohler A."/>
            <person name="Nagy L.G."/>
            <person name="Floudas D."/>
            <person name="Copeland A."/>
            <person name="Barry K.W."/>
            <person name="Cichocki N."/>
            <person name="Veneault-Fourrey C."/>
            <person name="LaButti K."/>
            <person name="Lindquist E.A."/>
            <person name="Lipzen A."/>
            <person name="Lundell T."/>
            <person name="Morin E."/>
            <person name="Murat C."/>
            <person name="Sun H."/>
            <person name="Tunlid A."/>
            <person name="Henrissat B."/>
            <person name="Grigoriev I.V."/>
            <person name="Hibbett D.S."/>
            <person name="Martin F."/>
            <person name="Nordberg H.P."/>
            <person name="Cantor M.N."/>
            <person name="Hua S.X."/>
        </authorList>
    </citation>
    <scope>NUCLEOTIDE SEQUENCE [LARGE SCALE GENOMIC DNA]</scope>
    <source>
        <strain evidence="12 13">MAFF 305830</strain>
    </source>
</reference>
<comment type="similarity">
    <text evidence="1">Belongs to the Clp1 family. NOL9/GRC3 subfamily.</text>
</comment>
<dbReference type="EMBL" id="KN824279">
    <property type="protein sequence ID" value="KIM32999.1"/>
    <property type="molecule type" value="Genomic_DNA"/>
</dbReference>
<reference evidence="13" key="2">
    <citation type="submission" date="2015-01" db="EMBL/GenBank/DDBJ databases">
        <title>Evolutionary Origins and Diversification of the Mycorrhizal Mutualists.</title>
        <authorList>
            <consortium name="DOE Joint Genome Institute"/>
            <consortium name="Mycorrhizal Genomics Consortium"/>
            <person name="Kohler A."/>
            <person name="Kuo A."/>
            <person name="Nagy L.G."/>
            <person name="Floudas D."/>
            <person name="Copeland A."/>
            <person name="Barry K.W."/>
            <person name="Cichocki N."/>
            <person name="Veneault-Fourrey C."/>
            <person name="LaButti K."/>
            <person name="Lindquist E.A."/>
            <person name="Lipzen A."/>
            <person name="Lundell T."/>
            <person name="Morin E."/>
            <person name="Murat C."/>
            <person name="Riley R."/>
            <person name="Ohm R."/>
            <person name="Sun H."/>
            <person name="Tunlid A."/>
            <person name="Henrissat B."/>
            <person name="Grigoriev I.V."/>
            <person name="Hibbett D.S."/>
            <person name="Martin F."/>
        </authorList>
    </citation>
    <scope>NUCLEOTIDE SEQUENCE [LARGE SCALE GENOMIC DNA]</scope>
    <source>
        <strain evidence="13">MAFF 305830</strain>
    </source>
</reference>
<dbReference type="InterPro" id="IPR027417">
    <property type="entry name" value="P-loop_NTPase"/>
</dbReference>
<organism evidence="12 13">
    <name type="scientific">Serendipita vermifera MAFF 305830</name>
    <dbReference type="NCBI Taxonomy" id="933852"/>
    <lineage>
        <taxon>Eukaryota</taxon>
        <taxon>Fungi</taxon>
        <taxon>Dikarya</taxon>
        <taxon>Basidiomycota</taxon>
        <taxon>Agaricomycotina</taxon>
        <taxon>Agaricomycetes</taxon>
        <taxon>Sebacinales</taxon>
        <taxon>Serendipitaceae</taxon>
        <taxon>Serendipita</taxon>
    </lineage>
</organism>
<evidence type="ECO:0000313" key="13">
    <source>
        <dbReference type="Proteomes" id="UP000054097"/>
    </source>
</evidence>
<gene>
    <name evidence="12" type="ORF">M408DRAFT_190466</name>
</gene>
<keyword evidence="4" id="KW-0808">Transferase</keyword>
<evidence type="ECO:0000256" key="6">
    <source>
        <dbReference type="ARBA" id="ARBA00022777"/>
    </source>
</evidence>
<dbReference type="Gene3D" id="3.40.50.300">
    <property type="entry name" value="P-loop containing nucleotide triphosphate hydrolases"/>
    <property type="match status" value="1"/>
</dbReference>
<evidence type="ECO:0000256" key="3">
    <source>
        <dbReference type="ARBA" id="ARBA00019824"/>
    </source>
</evidence>
<dbReference type="GO" id="GO:0005634">
    <property type="term" value="C:nucleus"/>
    <property type="evidence" value="ECO:0007669"/>
    <property type="project" value="TreeGrafter"/>
</dbReference>
<accession>A0A0C3BLR5</accession>
<keyword evidence="7" id="KW-0067">ATP-binding</keyword>
<feature type="domain" description="NOL9 N-terminal" evidence="11">
    <location>
        <begin position="56"/>
        <end position="124"/>
    </location>
</feature>
<keyword evidence="13" id="KW-1185">Reference proteome</keyword>
<dbReference type="InterPro" id="IPR032319">
    <property type="entry name" value="CLP1_P"/>
</dbReference>
<dbReference type="InterPro" id="IPR057573">
    <property type="entry name" value="NOL9_N"/>
</dbReference>
<dbReference type="Pfam" id="PF24419">
    <property type="entry name" value="Cupin_NOL9"/>
    <property type="match status" value="1"/>
</dbReference>
<dbReference type="STRING" id="933852.A0A0C3BLR5"/>
<proteinExistence type="inferred from homology"/>
<dbReference type="SUPFAM" id="SSF52540">
    <property type="entry name" value="P-loop containing nucleoside triphosphate hydrolases"/>
    <property type="match status" value="1"/>
</dbReference>
<evidence type="ECO:0000256" key="8">
    <source>
        <dbReference type="ARBA" id="ARBA00071212"/>
    </source>
</evidence>
<evidence type="ECO:0000313" key="12">
    <source>
        <dbReference type="EMBL" id="KIM32999.1"/>
    </source>
</evidence>
<sequence>MEASKDTSREPTRAYSPSGPTNGSLPYDTEMQDTVTLDSTDPVSSFIPTLNQNVFFTNTDDSLQLYLVLKASNSLSFVGTVAITVIQGSVSLFGSIIPASALRHSVYAPKNYPLATLEAISYSSTLMTAPIVPDFIRGTIPASDTVIMIEDLRSGIQGLRQVCSSSLAVFEVPTDFGFDFKLREFFPIRYAGVSSTLFSTPPSWNSALVDVENAESCVEALVKGPKGSGKSTFVRMLVNRLLLRHRHVAYLDCDPGQTEFTPPGMVSLHIITEPILGPPFTHPLQPFKAHFIGSTTMQSSPHHYQACIAALLETYRLDVKYNYEVVDQGPESLIGTGTSGIPLVINNFGWNKGLGAEVTKSIESQLDLTHVYTFESPGMGGTWSTNDESKVESTSFFSLEPIKQSKPDHGQSERRSLMTMSYFHHQNRNKWNTDLPLCSRPPWEVTWADAIDRIFLIGSGSEDVATSEVLRALNGGIVALLTVDPAASRGLQRMEAKAIVPYTQGADPPDPSCSNCIGIALVRGVRASLGTLHILTPVAPELLAHARVLVMGEVKLPIWGMLDFRAEAKDINQIAGVKMTAVPFLHWSEGSDETPGAKRLRVRRNLMRKNQSISHL</sequence>
<evidence type="ECO:0000256" key="2">
    <source>
        <dbReference type="ARBA" id="ARBA00018706"/>
    </source>
</evidence>